<evidence type="ECO:0000256" key="1">
    <source>
        <dbReference type="ARBA" id="ARBA00004141"/>
    </source>
</evidence>
<feature type="transmembrane region" description="Helical" evidence="7">
    <location>
        <begin position="119"/>
        <end position="142"/>
    </location>
</feature>
<evidence type="ECO:0000313" key="9">
    <source>
        <dbReference type="RefSeq" id="XP_035670562.1"/>
    </source>
</evidence>
<name>A0A9J7MK45_BRAFL</name>
<keyword evidence="4 7" id="KW-1133">Transmembrane helix</keyword>
<evidence type="ECO:0000256" key="5">
    <source>
        <dbReference type="ARBA" id="ARBA00023136"/>
    </source>
</evidence>
<protein>
    <submittedName>
        <fullName evidence="9">Progestin and adipoQ receptor family member 3-like isoform X1</fullName>
    </submittedName>
</protein>
<dbReference type="AlphaFoldDB" id="A0A9J7MK45"/>
<feature type="transmembrane region" description="Helical" evidence="7">
    <location>
        <begin position="85"/>
        <end position="103"/>
    </location>
</feature>
<evidence type="ECO:0000256" key="6">
    <source>
        <dbReference type="PIRSR" id="PIRSR604254-1"/>
    </source>
</evidence>
<keyword evidence="6" id="KW-0479">Metal-binding</keyword>
<dbReference type="GO" id="GO:0005794">
    <property type="term" value="C:Golgi apparatus"/>
    <property type="evidence" value="ECO:0000318"/>
    <property type="project" value="GO_Central"/>
</dbReference>
<sequence length="329" mass="37485">MGPQMMDSSSQRSKDPFRRVSMEEAGLSFPEVFSTKSDSYGIQLYGYDDIPNFLKGNPYVVGGYRAYLPTALCLKSLCVLSNETVNIWSHLLGFVLFFILGVYDNLVTIPGVHGTYNDHLIYTVFLACFQFCMLCSAGYHLLCCHVSERVARRWLSLDLAGISVGVMGCYFPGVYYAYYCNLFWRDLYLLLVTVLVAVTLVMQLHPHFLSAAWSSRRLALFSALVAYGVCPAVHWIFISGGWNQPMVQVFFPKVVIMYFLGVLALVFYGTKVPERCLPGKVDYVGHSHQWWHLIVVAAFYWWHQSGLSLMQYRLQHPCHGLETRLQPDL</sequence>
<dbReference type="GO" id="GO:0034067">
    <property type="term" value="P:protein localization to Golgi apparatus"/>
    <property type="evidence" value="ECO:0000318"/>
    <property type="project" value="GO_Central"/>
</dbReference>
<evidence type="ECO:0000256" key="7">
    <source>
        <dbReference type="SAM" id="Phobius"/>
    </source>
</evidence>
<gene>
    <name evidence="9" type="primary">LOC118412066</name>
</gene>
<evidence type="ECO:0000256" key="3">
    <source>
        <dbReference type="ARBA" id="ARBA00022692"/>
    </source>
</evidence>
<accession>A0A9J7MK45</accession>
<keyword evidence="8" id="KW-1185">Reference proteome</keyword>
<dbReference type="Pfam" id="PF03006">
    <property type="entry name" value="HlyIII"/>
    <property type="match status" value="1"/>
</dbReference>
<comment type="similarity">
    <text evidence="2">Belongs to the ADIPOR family.</text>
</comment>
<feature type="binding site" evidence="6">
    <location>
        <position position="292"/>
    </location>
    <ligand>
        <name>Zn(2+)</name>
        <dbReference type="ChEBI" id="CHEBI:29105"/>
    </ligand>
</feature>
<feature type="binding site" evidence="6">
    <location>
        <position position="288"/>
    </location>
    <ligand>
        <name>Zn(2+)</name>
        <dbReference type="ChEBI" id="CHEBI:29105"/>
    </ligand>
</feature>
<feature type="binding site" evidence="6">
    <location>
        <position position="140"/>
    </location>
    <ligand>
        <name>Zn(2+)</name>
        <dbReference type="ChEBI" id="CHEBI:29105"/>
    </ligand>
</feature>
<dbReference type="OrthoDB" id="529367at2759"/>
<evidence type="ECO:0000256" key="2">
    <source>
        <dbReference type="ARBA" id="ARBA00007018"/>
    </source>
</evidence>
<keyword evidence="6" id="KW-0862">Zinc</keyword>
<dbReference type="PANTHER" id="PTHR20855:SF15">
    <property type="entry name" value="PROGESTIN AND ADIPOQ RECEPTOR FAMILY MEMBER 3"/>
    <property type="match status" value="1"/>
</dbReference>
<dbReference type="OMA" id="HSQPCPD"/>
<evidence type="ECO:0000256" key="4">
    <source>
        <dbReference type="ARBA" id="ARBA00022989"/>
    </source>
</evidence>
<dbReference type="GO" id="GO:0016020">
    <property type="term" value="C:membrane"/>
    <property type="evidence" value="ECO:0007669"/>
    <property type="project" value="UniProtKB-SubCell"/>
</dbReference>
<keyword evidence="5 7" id="KW-0472">Membrane</keyword>
<dbReference type="GeneID" id="118412066"/>
<reference evidence="9" key="2">
    <citation type="submission" date="2025-08" db="UniProtKB">
        <authorList>
            <consortium name="RefSeq"/>
        </authorList>
    </citation>
    <scope>IDENTIFICATION</scope>
    <source>
        <strain evidence="9">S238N-H82</strain>
        <tissue evidence="9">Testes</tissue>
    </source>
</reference>
<dbReference type="GO" id="GO:0046872">
    <property type="term" value="F:metal ion binding"/>
    <property type="evidence" value="ECO:0007669"/>
    <property type="project" value="UniProtKB-KW"/>
</dbReference>
<feature type="transmembrane region" description="Helical" evidence="7">
    <location>
        <begin position="154"/>
        <end position="175"/>
    </location>
</feature>
<dbReference type="PANTHER" id="PTHR20855">
    <property type="entry name" value="ADIPOR/PROGESTIN RECEPTOR-RELATED"/>
    <property type="match status" value="1"/>
</dbReference>
<feature type="transmembrane region" description="Helical" evidence="7">
    <location>
        <begin position="187"/>
        <end position="206"/>
    </location>
</feature>
<dbReference type="RefSeq" id="XP_035670562.1">
    <property type="nucleotide sequence ID" value="XM_035814669.1"/>
</dbReference>
<feature type="transmembrane region" description="Helical" evidence="7">
    <location>
        <begin position="218"/>
        <end position="238"/>
    </location>
</feature>
<dbReference type="KEGG" id="bfo:118412066"/>
<evidence type="ECO:0000313" key="8">
    <source>
        <dbReference type="Proteomes" id="UP000001554"/>
    </source>
</evidence>
<reference evidence="8" key="1">
    <citation type="journal article" date="2020" name="Nat. Ecol. Evol.">
        <title>Deeply conserved synteny resolves early events in vertebrate evolution.</title>
        <authorList>
            <person name="Simakov O."/>
            <person name="Marletaz F."/>
            <person name="Yue J.X."/>
            <person name="O'Connell B."/>
            <person name="Jenkins J."/>
            <person name="Brandt A."/>
            <person name="Calef R."/>
            <person name="Tung C.H."/>
            <person name="Huang T.K."/>
            <person name="Schmutz J."/>
            <person name="Satoh N."/>
            <person name="Yu J.K."/>
            <person name="Putnam N.H."/>
            <person name="Green R.E."/>
            <person name="Rokhsar D.S."/>
        </authorList>
    </citation>
    <scope>NUCLEOTIDE SEQUENCE [LARGE SCALE GENOMIC DNA]</scope>
    <source>
        <strain evidence="8">S238N-H82</strain>
    </source>
</reference>
<dbReference type="Proteomes" id="UP000001554">
    <property type="component" value="Chromosome 3"/>
</dbReference>
<organism evidence="8 9">
    <name type="scientific">Branchiostoma floridae</name>
    <name type="common">Florida lancelet</name>
    <name type="synonym">Amphioxus</name>
    <dbReference type="NCBI Taxonomy" id="7739"/>
    <lineage>
        <taxon>Eukaryota</taxon>
        <taxon>Metazoa</taxon>
        <taxon>Chordata</taxon>
        <taxon>Cephalochordata</taxon>
        <taxon>Leptocardii</taxon>
        <taxon>Amphioxiformes</taxon>
        <taxon>Branchiostomatidae</taxon>
        <taxon>Branchiostoma</taxon>
    </lineage>
</organism>
<proteinExistence type="inferred from homology"/>
<dbReference type="InterPro" id="IPR004254">
    <property type="entry name" value="AdipoR/HlyIII-related"/>
</dbReference>
<keyword evidence="3 7" id="KW-0812">Transmembrane</keyword>
<comment type="subcellular location">
    <subcellularLocation>
        <location evidence="1">Membrane</location>
        <topology evidence="1">Multi-pass membrane protein</topology>
    </subcellularLocation>
</comment>
<feature type="transmembrane region" description="Helical" evidence="7">
    <location>
        <begin position="250"/>
        <end position="269"/>
    </location>
</feature>